<dbReference type="GO" id="GO:0031981">
    <property type="term" value="C:nuclear lumen"/>
    <property type="evidence" value="ECO:0007669"/>
    <property type="project" value="UniProtKB-ARBA"/>
</dbReference>
<dbReference type="HOGENOM" id="CLU_123956_3_0_1"/>
<keyword evidence="7" id="KW-0507">mRNA processing</keyword>
<keyword evidence="5 7" id="KW-0687">Ribonucleoprotein</keyword>
<dbReference type="GO" id="GO:0010468">
    <property type="term" value="P:regulation of gene expression"/>
    <property type="evidence" value="ECO:0007669"/>
    <property type="project" value="UniProtKB-ARBA"/>
</dbReference>
<dbReference type="OMA" id="TFLMKLT"/>
<dbReference type="InterPro" id="IPR001163">
    <property type="entry name" value="Sm_dom_euk/arc"/>
</dbReference>
<dbReference type="EMBL" id="AY542986">
    <property type="protein sequence ID" value="AAT09078.1"/>
    <property type="molecule type" value="mRNA"/>
</dbReference>
<evidence type="ECO:0000256" key="7">
    <source>
        <dbReference type="RuleBase" id="RU365054"/>
    </source>
</evidence>
<dbReference type="GO" id="GO:0003723">
    <property type="term" value="F:RNA binding"/>
    <property type="evidence" value="ECO:0007669"/>
    <property type="project" value="InterPro"/>
</dbReference>
<sequence length="120" mass="13445">MKLVKFLMRLNNETVTVELKNGTVVQGTISGVDMSMNTHLKIVKMTLKGKNPVHLDTLSIRGNNIRYFILPDSLNLDALLVEEVKKKTTSTRSGRGGRGRGRGRGRRGRGRGRGRGRRRM</sequence>
<dbReference type="InterPro" id="IPR034102">
    <property type="entry name" value="Sm_D1"/>
</dbReference>
<evidence type="ECO:0000256" key="1">
    <source>
        <dbReference type="ARBA" id="ARBA00004123"/>
    </source>
</evidence>
<dbReference type="Gene3D" id="2.30.30.100">
    <property type="match status" value="1"/>
</dbReference>
<reference evidence="10" key="1">
    <citation type="journal article" date="2004" name="J. Eukaryot. Microbiol.">
        <title>Plastid-targeting peptides from the chlorarachniophyte Bigelowiella natans.</title>
        <authorList>
            <person name="Rogers M.B."/>
            <person name="Archibald J.M."/>
            <person name="Field M.A."/>
            <person name="Li C."/>
            <person name="Striepen B."/>
            <person name="Keeling P.J."/>
        </authorList>
    </citation>
    <scope>NUCLEOTIDE SEQUENCE</scope>
</reference>
<dbReference type="FunFam" id="2.30.30.100:FF:000008">
    <property type="entry name" value="Small nuclear ribonucleoprotein Sm D1"/>
    <property type="match status" value="1"/>
</dbReference>
<accession>Q5YET5</accession>
<dbReference type="GO" id="GO:1990904">
    <property type="term" value="C:ribonucleoprotein complex"/>
    <property type="evidence" value="ECO:0007669"/>
    <property type="project" value="UniProtKB-KW"/>
</dbReference>
<evidence type="ECO:0000256" key="8">
    <source>
        <dbReference type="SAM" id="MobiDB-lite"/>
    </source>
</evidence>
<comment type="subcellular location">
    <subcellularLocation>
        <location evidence="1 7">Nucleus</location>
    </subcellularLocation>
</comment>
<evidence type="ECO:0000313" key="10">
    <source>
        <dbReference type="EMBL" id="AAT09078.1"/>
    </source>
</evidence>
<feature type="region of interest" description="Disordered" evidence="8">
    <location>
        <begin position="85"/>
        <end position="120"/>
    </location>
</feature>
<gene>
    <name evidence="10" type="primary">SnRNP</name>
</gene>
<dbReference type="CDD" id="cd01724">
    <property type="entry name" value="Sm_D1"/>
    <property type="match status" value="1"/>
</dbReference>
<evidence type="ECO:0000256" key="2">
    <source>
        <dbReference type="ARBA" id="ARBA00008146"/>
    </source>
</evidence>
<name>Q5YET5_BIGNA</name>
<keyword evidence="7" id="KW-0508">mRNA splicing</keyword>
<dbReference type="AlphaFoldDB" id="Q5YET5"/>
<evidence type="ECO:0000256" key="5">
    <source>
        <dbReference type="ARBA" id="ARBA00023274"/>
    </source>
</evidence>
<feature type="compositionally biased region" description="Basic residues" evidence="8">
    <location>
        <begin position="95"/>
        <end position="120"/>
    </location>
</feature>
<protein>
    <recommendedName>
        <fullName evidence="7">Small nuclear ribonucleoprotein Sm D1</fullName>
    </recommendedName>
    <alternativeName>
        <fullName evidence="7">snRNP core protein D1</fullName>
    </alternativeName>
</protein>
<evidence type="ECO:0000256" key="6">
    <source>
        <dbReference type="ARBA" id="ARBA00054531"/>
    </source>
</evidence>
<keyword evidence="4 7" id="KW-0539">Nucleus</keyword>
<dbReference type="SMART" id="SM00651">
    <property type="entry name" value="Sm"/>
    <property type="match status" value="1"/>
</dbReference>
<dbReference type="Pfam" id="PF01423">
    <property type="entry name" value="LSM"/>
    <property type="match status" value="1"/>
</dbReference>
<organism evidence="10">
    <name type="scientific">Bigelowiella natans</name>
    <name type="common">Pedinomonas minutissima</name>
    <name type="synonym">Chlorarachnion sp. (strain CCMP621)</name>
    <dbReference type="NCBI Taxonomy" id="227086"/>
    <lineage>
        <taxon>Eukaryota</taxon>
        <taxon>Sar</taxon>
        <taxon>Rhizaria</taxon>
        <taxon>Cercozoa</taxon>
        <taxon>Chlorarachniophyceae</taxon>
        <taxon>Bigelowiella</taxon>
    </lineage>
</organism>
<dbReference type="InterPro" id="IPR047575">
    <property type="entry name" value="Sm"/>
</dbReference>
<comment type="similarity">
    <text evidence="2 7">Belongs to the snRNP core protein family.</text>
</comment>
<proteinExistence type="evidence at transcript level"/>
<evidence type="ECO:0000256" key="3">
    <source>
        <dbReference type="ARBA" id="ARBA00022737"/>
    </source>
</evidence>
<dbReference type="SUPFAM" id="SSF50182">
    <property type="entry name" value="Sm-like ribonucleoproteins"/>
    <property type="match status" value="1"/>
</dbReference>
<dbReference type="InterPro" id="IPR010920">
    <property type="entry name" value="LSM_dom_sf"/>
</dbReference>
<keyword evidence="3" id="KW-0677">Repeat</keyword>
<comment type="function">
    <text evidence="7">Essential for pre-mRNA splicing. Implicated in the formation of stable, biologically active snRNP structures.</text>
</comment>
<dbReference type="InterPro" id="IPR027141">
    <property type="entry name" value="LSm4/Sm_D1/D3"/>
</dbReference>
<dbReference type="GO" id="GO:0000387">
    <property type="term" value="P:spliceosomal snRNP assembly"/>
    <property type="evidence" value="ECO:0007669"/>
    <property type="project" value="UniProtKB-UniRule"/>
</dbReference>
<evidence type="ECO:0000256" key="4">
    <source>
        <dbReference type="ARBA" id="ARBA00023242"/>
    </source>
</evidence>
<dbReference type="PANTHER" id="PTHR23338">
    <property type="entry name" value="SMALL NUCLEAR RIBONUCLEOPROTEIN SM"/>
    <property type="match status" value="1"/>
</dbReference>
<feature type="domain" description="Sm" evidence="9">
    <location>
        <begin position="2"/>
        <end position="74"/>
    </location>
</feature>
<comment type="function">
    <text evidence="6">Involved in splicing regulation. Facilitates post-transcriptional gene silencing (PTGS) by limiting the degradation of transgene aberrant RNAs by the RNA quality control (RQC) machinery, thus favoring their entry into cytoplasmic siRNA bodies where they can trigger PTGS. Does not participate in the production of small RNAs.</text>
</comment>
<dbReference type="PROSITE" id="PS52002">
    <property type="entry name" value="SM"/>
    <property type="match status" value="1"/>
</dbReference>
<evidence type="ECO:0000259" key="9">
    <source>
        <dbReference type="PROSITE" id="PS52002"/>
    </source>
</evidence>